<dbReference type="InterPro" id="IPR004358">
    <property type="entry name" value="Sig_transdc_His_kin-like_C"/>
</dbReference>
<comment type="caution">
    <text evidence="13">The sequence shown here is derived from an EMBL/GenBank/DDBJ whole genome shotgun (WGS) entry which is preliminary data.</text>
</comment>
<dbReference type="Pfam" id="PF02518">
    <property type="entry name" value="HATPase_c"/>
    <property type="match status" value="1"/>
</dbReference>
<dbReference type="PANTHER" id="PTHR43304">
    <property type="entry name" value="PHYTOCHROME-LIKE PROTEIN CPH1"/>
    <property type="match status" value="1"/>
</dbReference>
<dbReference type="PANTHER" id="PTHR43304:SF1">
    <property type="entry name" value="PAC DOMAIN-CONTAINING PROTEIN"/>
    <property type="match status" value="1"/>
</dbReference>
<keyword evidence="7" id="KW-0418">Kinase</keyword>
<evidence type="ECO:0000256" key="6">
    <source>
        <dbReference type="ARBA" id="ARBA00022692"/>
    </source>
</evidence>
<evidence type="ECO:0000256" key="9">
    <source>
        <dbReference type="ARBA" id="ARBA00023012"/>
    </source>
</evidence>
<dbReference type="CDD" id="cd19410">
    <property type="entry name" value="HK9-like_sensor"/>
    <property type="match status" value="1"/>
</dbReference>
<gene>
    <name evidence="13" type="ORF">CLV43_110119</name>
</gene>
<dbReference type="InterPro" id="IPR052162">
    <property type="entry name" value="Sensor_kinase/Photoreceptor"/>
</dbReference>
<name>A0A2T0SV76_9PSEU</name>
<dbReference type="RefSeq" id="WP_106191609.1">
    <property type="nucleotide sequence ID" value="NZ_PVTF01000010.1"/>
</dbReference>
<keyword evidence="6 10" id="KW-0812">Transmembrane</keyword>
<dbReference type="GO" id="GO:0000155">
    <property type="term" value="F:phosphorelay sensor kinase activity"/>
    <property type="evidence" value="ECO:0007669"/>
    <property type="project" value="InterPro"/>
</dbReference>
<dbReference type="AlphaFoldDB" id="A0A2T0SV76"/>
<dbReference type="Gene3D" id="1.10.287.130">
    <property type="match status" value="1"/>
</dbReference>
<dbReference type="PROSITE" id="PS50885">
    <property type="entry name" value="HAMP"/>
    <property type="match status" value="1"/>
</dbReference>
<dbReference type="Proteomes" id="UP000239494">
    <property type="component" value="Unassembled WGS sequence"/>
</dbReference>
<proteinExistence type="predicted"/>
<keyword evidence="14" id="KW-1185">Reference proteome</keyword>
<dbReference type="InterPro" id="IPR036097">
    <property type="entry name" value="HisK_dim/P_sf"/>
</dbReference>
<dbReference type="EC" id="2.7.13.3" evidence="3"/>
<evidence type="ECO:0000256" key="5">
    <source>
        <dbReference type="ARBA" id="ARBA00022679"/>
    </source>
</evidence>
<evidence type="ECO:0000256" key="3">
    <source>
        <dbReference type="ARBA" id="ARBA00012438"/>
    </source>
</evidence>
<reference evidence="13 14" key="1">
    <citation type="submission" date="2018-03" db="EMBL/GenBank/DDBJ databases">
        <title>Genomic Encyclopedia of Archaeal and Bacterial Type Strains, Phase II (KMG-II): from individual species to whole genera.</title>
        <authorList>
            <person name="Goeker M."/>
        </authorList>
    </citation>
    <scope>NUCLEOTIDE SEQUENCE [LARGE SCALE GENOMIC DNA]</scope>
    <source>
        <strain evidence="13 14">DSM 44720</strain>
    </source>
</reference>
<dbReference type="SUPFAM" id="SSF47384">
    <property type="entry name" value="Homodimeric domain of signal transducing histidine kinase"/>
    <property type="match status" value="1"/>
</dbReference>
<feature type="domain" description="Histidine kinase" evidence="11">
    <location>
        <begin position="295"/>
        <end position="509"/>
    </location>
</feature>
<evidence type="ECO:0000259" key="11">
    <source>
        <dbReference type="PROSITE" id="PS50109"/>
    </source>
</evidence>
<comment type="subcellular location">
    <subcellularLocation>
        <location evidence="2">Cell membrane</location>
    </subcellularLocation>
</comment>
<dbReference type="PROSITE" id="PS50109">
    <property type="entry name" value="HIS_KIN"/>
    <property type="match status" value="1"/>
</dbReference>
<dbReference type="EMBL" id="PVTF01000010">
    <property type="protein sequence ID" value="PRY37308.1"/>
    <property type="molecule type" value="Genomic_DNA"/>
</dbReference>
<dbReference type="GO" id="GO:0005886">
    <property type="term" value="C:plasma membrane"/>
    <property type="evidence" value="ECO:0007669"/>
    <property type="project" value="UniProtKB-SubCell"/>
</dbReference>
<dbReference type="SUPFAM" id="SSF55874">
    <property type="entry name" value="ATPase domain of HSP90 chaperone/DNA topoisomerase II/histidine kinase"/>
    <property type="match status" value="1"/>
</dbReference>
<keyword evidence="4" id="KW-0597">Phosphoprotein</keyword>
<keyword evidence="9" id="KW-0902">Two-component regulatory system</keyword>
<evidence type="ECO:0000256" key="7">
    <source>
        <dbReference type="ARBA" id="ARBA00022777"/>
    </source>
</evidence>
<dbReference type="Gene3D" id="3.30.565.10">
    <property type="entry name" value="Histidine kinase-like ATPase, C-terminal domain"/>
    <property type="match status" value="1"/>
</dbReference>
<dbReference type="PRINTS" id="PR00344">
    <property type="entry name" value="BCTRLSENSOR"/>
</dbReference>
<dbReference type="Pfam" id="PF00512">
    <property type="entry name" value="HisKA"/>
    <property type="match status" value="1"/>
</dbReference>
<keyword evidence="8 10" id="KW-1133">Transmembrane helix</keyword>
<keyword evidence="10" id="KW-0472">Membrane</keyword>
<feature type="domain" description="HAMP" evidence="12">
    <location>
        <begin position="214"/>
        <end position="266"/>
    </location>
</feature>
<evidence type="ECO:0000256" key="1">
    <source>
        <dbReference type="ARBA" id="ARBA00000085"/>
    </source>
</evidence>
<evidence type="ECO:0000256" key="8">
    <source>
        <dbReference type="ARBA" id="ARBA00022989"/>
    </source>
</evidence>
<comment type="catalytic activity">
    <reaction evidence="1">
        <text>ATP + protein L-histidine = ADP + protein N-phospho-L-histidine.</text>
        <dbReference type="EC" id="2.7.13.3"/>
    </reaction>
</comment>
<sequence>MTTPDYTTRWPAKRLLFASVAILILVSGGAVGAVAVSLSQLTDARLLVLEQIGPARRHVQELSTAFVNQETGVRGFALSGRDDFLAPYLSGQGDERTALDNARTRIGSTSPAYTEELGRIEQYAVEWRGGYAEPLIAQVRAQGPSAAAASTDQGKQLFDRLRGATDDLEARMAVDVDAARAKLDRAANIVLWVALSVGVLMVGLIAVVAFVLYRILIAPLAGLAEQVRVVASGDFAKQVDVTGPREIVMLGHDIDGMRHRILADLESVQEAHRRLDAQSTELQRSNAELEQFAYVASHDLQEPLRKVASFCQLLERRYGGQLDDRADQYIGFAVDGAKRMQVLINDLLAFSRVGRMAREHTIVDLGEVVGQVVASLSPAIQEAEATIDVAADLPSVRGEASLLGGVFQNLIGNALKFHGTEKPEVRLTVERTDGFWTFTCRDNGIGIDSEYAERIFVIFQRLHHKDAYPGTGIGLAMCRKIIEYHGGTIWLDTDQDTGTTFRFTLPVVEESEPPHE</sequence>
<dbReference type="InterPro" id="IPR003594">
    <property type="entry name" value="HATPase_dom"/>
</dbReference>
<dbReference type="Gene3D" id="6.10.340.10">
    <property type="match status" value="1"/>
</dbReference>
<evidence type="ECO:0000259" key="12">
    <source>
        <dbReference type="PROSITE" id="PS50885"/>
    </source>
</evidence>
<evidence type="ECO:0000256" key="2">
    <source>
        <dbReference type="ARBA" id="ARBA00004236"/>
    </source>
</evidence>
<keyword evidence="5" id="KW-0808">Transferase</keyword>
<accession>A0A2T0SV76</accession>
<dbReference type="InterPro" id="IPR003660">
    <property type="entry name" value="HAMP_dom"/>
</dbReference>
<dbReference type="SMART" id="SM00304">
    <property type="entry name" value="HAMP"/>
    <property type="match status" value="1"/>
</dbReference>
<dbReference type="CDD" id="cd00082">
    <property type="entry name" value="HisKA"/>
    <property type="match status" value="1"/>
</dbReference>
<protein>
    <recommendedName>
        <fullName evidence="3">histidine kinase</fullName>
        <ecNumber evidence="3">2.7.13.3</ecNumber>
    </recommendedName>
</protein>
<dbReference type="SMART" id="SM00388">
    <property type="entry name" value="HisKA"/>
    <property type="match status" value="1"/>
</dbReference>
<evidence type="ECO:0000313" key="14">
    <source>
        <dbReference type="Proteomes" id="UP000239494"/>
    </source>
</evidence>
<dbReference type="SMART" id="SM00387">
    <property type="entry name" value="HATPase_c"/>
    <property type="match status" value="1"/>
</dbReference>
<evidence type="ECO:0000313" key="13">
    <source>
        <dbReference type="EMBL" id="PRY37308.1"/>
    </source>
</evidence>
<dbReference type="Pfam" id="PF05227">
    <property type="entry name" value="CHASE3"/>
    <property type="match status" value="1"/>
</dbReference>
<dbReference type="InterPro" id="IPR007891">
    <property type="entry name" value="CHASE3"/>
</dbReference>
<dbReference type="InterPro" id="IPR005467">
    <property type="entry name" value="His_kinase_dom"/>
</dbReference>
<dbReference type="InterPro" id="IPR003661">
    <property type="entry name" value="HisK_dim/P_dom"/>
</dbReference>
<dbReference type="InterPro" id="IPR036890">
    <property type="entry name" value="HATPase_C_sf"/>
</dbReference>
<organism evidence="13 14">
    <name type="scientific">Umezawaea tangerina</name>
    <dbReference type="NCBI Taxonomy" id="84725"/>
    <lineage>
        <taxon>Bacteria</taxon>
        <taxon>Bacillati</taxon>
        <taxon>Actinomycetota</taxon>
        <taxon>Actinomycetes</taxon>
        <taxon>Pseudonocardiales</taxon>
        <taxon>Pseudonocardiaceae</taxon>
        <taxon>Umezawaea</taxon>
    </lineage>
</organism>
<dbReference type="Pfam" id="PF00672">
    <property type="entry name" value="HAMP"/>
    <property type="match status" value="1"/>
</dbReference>
<dbReference type="FunFam" id="3.30.565.10:FF:000006">
    <property type="entry name" value="Sensor histidine kinase WalK"/>
    <property type="match status" value="1"/>
</dbReference>
<dbReference type="OrthoDB" id="9808408at2"/>
<dbReference type="CDD" id="cd06225">
    <property type="entry name" value="HAMP"/>
    <property type="match status" value="1"/>
</dbReference>
<evidence type="ECO:0000256" key="10">
    <source>
        <dbReference type="SAM" id="Phobius"/>
    </source>
</evidence>
<feature type="transmembrane region" description="Helical" evidence="10">
    <location>
        <begin position="189"/>
        <end position="213"/>
    </location>
</feature>
<evidence type="ECO:0000256" key="4">
    <source>
        <dbReference type="ARBA" id="ARBA00022553"/>
    </source>
</evidence>